<feature type="transmembrane region" description="Helical" evidence="15">
    <location>
        <begin position="360"/>
        <end position="382"/>
    </location>
</feature>
<keyword evidence="4 15" id="KW-1003">Cell membrane</keyword>
<dbReference type="GO" id="GO:0005507">
    <property type="term" value="F:copper ion binding"/>
    <property type="evidence" value="ECO:0007669"/>
    <property type="project" value="TreeGrafter"/>
</dbReference>
<feature type="transmembrane region" description="Helical" evidence="15">
    <location>
        <begin position="144"/>
        <end position="161"/>
    </location>
</feature>
<evidence type="ECO:0000256" key="15">
    <source>
        <dbReference type="RuleBase" id="RU362081"/>
    </source>
</evidence>
<dbReference type="PROSITE" id="PS50846">
    <property type="entry name" value="HMA_2"/>
    <property type="match status" value="1"/>
</dbReference>
<organism evidence="17 18">
    <name type="scientific">Micavibrio aeruginosavorus</name>
    <dbReference type="NCBI Taxonomy" id="349221"/>
    <lineage>
        <taxon>Bacteria</taxon>
        <taxon>Pseudomonadati</taxon>
        <taxon>Bdellovibrionota</taxon>
        <taxon>Bdellovibrionia</taxon>
        <taxon>Bdellovibrionales</taxon>
        <taxon>Pseudobdellovibrionaceae</taxon>
        <taxon>Micavibrio</taxon>
    </lineage>
</organism>
<dbReference type="Gene3D" id="3.40.50.1000">
    <property type="entry name" value="HAD superfamily/HAD-like"/>
    <property type="match status" value="1"/>
</dbReference>
<dbReference type="InterPro" id="IPR006121">
    <property type="entry name" value="HMA_dom"/>
</dbReference>
<dbReference type="Gene3D" id="3.40.1110.10">
    <property type="entry name" value="Calcium-transporting ATPase, cytoplasmic domain N"/>
    <property type="match status" value="1"/>
</dbReference>
<dbReference type="Pfam" id="PF00702">
    <property type="entry name" value="Hydrolase"/>
    <property type="match status" value="1"/>
</dbReference>
<dbReference type="EMBL" id="CP066681">
    <property type="protein sequence ID" value="QQG35779.1"/>
    <property type="molecule type" value="Genomic_DNA"/>
</dbReference>
<dbReference type="InterPro" id="IPR018303">
    <property type="entry name" value="ATPase_P-typ_P_site"/>
</dbReference>
<evidence type="ECO:0000256" key="6">
    <source>
        <dbReference type="ARBA" id="ARBA00022692"/>
    </source>
</evidence>
<evidence type="ECO:0000313" key="18">
    <source>
        <dbReference type="Proteomes" id="UP000595362"/>
    </source>
</evidence>
<name>A0A7T5UG21_9BACT</name>
<dbReference type="NCBIfam" id="TIGR01511">
    <property type="entry name" value="ATPase-IB1_Cu"/>
    <property type="match status" value="1"/>
</dbReference>
<keyword evidence="14 15" id="KW-0472">Membrane</keyword>
<evidence type="ECO:0000256" key="10">
    <source>
        <dbReference type="ARBA" id="ARBA00022842"/>
    </source>
</evidence>
<dbReference type="PRINTS" id="PR00943">
    <property type="entry name" value="CUATPASE"/>
</dbReference>
<feature type="transmembrane region" description="Helical" evidence="15">
    <location>
        <begin position="388"/>
        <end position="418"/>
    </location>
</feature>
<evidence type="ECO:0000256" key="8">
    <source>
        <dbReference type="ARBA" id="ARBA00022741"/>
    </source>
</evidence>
<dbReference type="Pfam" id="PF00403">
    <property type="entry name" value="HMA"/>
    <property type="match status" value="1"/>
</dbReference>
<keyword evidence="3" id="KW-0813">Transport</keyword>
<dbReference type="PROSITE" id="PS00154">
    <property type="entry name" value="ATPASE_E1_E2"/>
    <property type="match status" value="1"/>
</dbReference>
<dbReference type="GO" id="GO:0043682">
    <property type="term" value="F:P-type divalent copper transporter activity"/>
    <property type="evidence" value="ECO:0007669"/>
    <property type="project" value="TreeGrafter"/>
</dbReference>
<feature type="transmembrane region" description="Helical" evidence="15">
    <location>
        <begin position="703"/>
        <end position="721"/>
    </location>
</feature>
<dbReference type="SUPFAM" id="SSF81653">
    <property type="entry name" value="Calcium ATPase, transduction domain A"/>
    <property type="match status" value="1"/>
</dbReference>
<dbReference type="InterPro" id="IPR036163">
    <property type="entry name" value="HMA_dom_sf"/>
</dbReference>
<accession>A0A7T5UG21</accession>
<dbReference type="InterPro" id="IPR027256">
    <property type="entry name" value="P-typ_ATPase_IB"/>
</dbReference>
<dbReference type="InterPro" id="IPR059000">
    <property type="entry name" value="ATPase_P-type_domA"/>
</dbReference>
<dbReference type="GO" id="GO:0005886">
    <property type="term" value="C:plasma membrane"/>
    <property type="evidence" value="ECO:0007669"/>
    <property type="project" value="UniProtKB-SubCell"/>
</dbReference>
<reference evidence="17 18" key="1">
    <citation type="submission" date="2020-07" db="EMBL/GenBank/DDBJ databases">
        <title>Huge and variable diversity of episymbiotic CPR bacteria and DPANN archaea in groundwater ecosystems.</title>
        <authorList>
            <person name="He C.Y."/>
            <person name="Keren R."/>
            <person name="Whittaker M."/>
            <person name="Farag I.F."/>
            <person name="Doudna J."/>
            <person name="Cate J.H.D."/>
            <person name="Banfield J.F."/>
        </authorList>
    </citation>
    <scope>NUCLEOTIDE SEQUENCE [LARGE SCALE GENOMIC DNA]</scope>
    <source>
        <strain evidence="17">NC_groundwater_70_Ag_B-0.1um_54_66</strain>
    </source>
</reference>
<feature type="transmembrane region" description="Helical" evidence="15">
    <location>
        <begin position="205"/>
        <end position="223"/>
    </location>
</feature>
<evidence type="ECO:0000256" key="3">
    <source>
        <dbReference type="ARBA" id="ARBA00022448"/>
    </source>
</evidence>
<dbReference type="PRINTS" id="PR00119">
    <property type="entry name" value="CATATPASE"/>
</dbReference>
<dbReference type="InterPro" id="IPR023299">
    <property type="entry name" value="ATPase_P-typ_cyto_dom_N"/>
</dbReference>
<comment type="similarity">
    <text evidence="2 15">Belongs to the cation transport ATPase (P-type) (TC 3.A.3) family. Type IB subfamily.</text>
</comment>
<dbReference type="InterPro" id="IPR023214">
    <property type="entry name" value="HAD_sf"/>
</dbReference>
<dbReference type="GO" id="GO:0016887">
    <property type="term" value="F:ATP hydrolysis activity"/>
    <property type="evidence" value="ECO:0007669"/>
    <property type="project" value="InterPro"/>
</dbReference>
<keyword evidence="6 15" id="KW-0812">Transmembrane</keyword>
<evidence type="ECO:0000256" key="12">
    <source>
        <dbReference type="ARBA" id="ARBA00022989"/>
    </source>
</evidence>
<dbReference type="Gene3D" id="3.30.70.100">
    <property type="match status" value="1"/>
</dbReference>
<evidence type="ECO:0000256" key="9">
    <source>
        <dbReference type="ARBA" id="ARBA00022840"/>
    </source>
</evidence>
<evidence type="ECO:0000313" key="17">
    <source>
        <dbReference type="EMBL" id="QQG35779.1"/>
    </source>
</evidence>
<sequence>MIEQNPGTLSRIIPYVHTDHEGIHHLALAVEGVHCAGCIQKIEAALHKQPYIQHARLNFSTRRLNISWKGLPESADHIYDILSSLGYKSVPFNSLSVVRNHEEEAKFLLLCMGVAGFAAGNIMLVSFALWTTDAATMGVAMRDFLHWVSALIALPAIAFSGRPFFRSAWQALKSRRTNMDVPISVGLILTTLMSLFELATHGEHAYFDSAVMLMFFLLIGRYLDYLARSSARSAADDLLGMMSGTITILDKGQPRTILIRDIREDHMMLIAAGEHIPADGIVVSGISDIDTSVATGESIPRITQPGDFIASGCLNLSSPLTVKALRNAEDSQVGNMIRLMEKAEQSQACYVRIADKVARLYTPVVHILALIAFVSWITIGHAPWQDAMMIAATVLIITCPCALALAVPVVQVLTVGLLMKRGIMVRAGDVLEKLDNIDTIIMDKTGTLTKGKPALINAYDIPPEEFMLAASLAAHSRHPLSQALRQAYTGEIIDLIVEEIPGNGLRALFQGQEIRLGRRIWVTTDTLPEHPDAMEIIFSCPDKNPTAFLFKDTLRDDAAGVIDNLKNKGYNLLLLSGDRPDIVKNIAETAGIPAYQGNTSPEDKYKKLEELQQQGHKIMMVGDGINDAPILAGADVSVTPSSGIDIARNAADAVFHGDHLQPILTLINAGTISQSLIRQNFILTIIYNAIAIPLAFSGLVTPLIAAIAMSLSSLAVTINAFRIRKAL</sequence>
<dbReference type="InterPro" id="IPR036412">
    <property type="entry name" value="HAD-like_sf"/>
</dbReference>
<dbReference type="NCBIfam" id="TIGR01525">
    <property type="entry name" value="ATPase-IB_hvy"/>
    <property type="match status" value="1"/>
</dbReference>
<keyword evidence="11" id="KW-1278">Translocase</keyword>
<dbReference type="PANTHER" id="PTHR43520:SF5">
    <property type="entry name" value="CATION-TRANSPORTING P-TYPE ATPASE-RELATED"/>
    <property type="match status" value="1"/>
</dbReference>
<dbReference type="InterPro" id="IPR023298">
    <property type="entry name" value="ATPase_P-typ_TM_dom_sf"/>
</dbReference>
<dbReference type="SUPFAM" id="SSF55008">
    <property type="entry name" value="HMA, heavy metal-associated domain"/>
    <property type="match status" value="1"/>
</dbReference>
<evidence type="ECO:0000256" key="7">
    <source>
        <dbReference type="ARBA" id="ARBA00022723"/>
    </source>
</evidence>
<keyword evidence="8 15" id="KW-0547">Nucleotide-binding</keyword>
<gene>
    <name evidence="17" type="primary">cadA</name>
    <name evidence="17" type="ORF">HYS17_09765</name>
</gene>
<feature type="transmembrane region" description="Helical" evidence="15">
    <location>
        <begin position="107"/>
        <end position="132"/>
    </location>
</feature>
<dbReference type="Proteomes" id="UP000595362">
    <property type="component" value="Chromosome"/>
</dbReference>
<dbReference type="AlphaFoldDB" id="A0A7T5UG21"/>
<dbReference type="InterPro" id="IPR008250">
    <property type="entry name" value="ATPase_P-typ_transduc_dom_A_sf"/>
</dbReference>
<dbReference type="NCBIfam" id="TIGR01512">
    <property type="entry name" value="ATPase-IB2_Cd"/>
    <property type="match status" value="1"/>
</dbReference>
<keyword evidence="10" id="KW-0460">Magnesium</keyword>
<keyword evidence="9 15" id="KW-0067">ATP-binding</keyword>
<evidence type="ECO:0000256" key="14">
    <source>
        <dbReference type="ARBA" id="ARBA00023136"/>
    </source>
</evidence>
<protein>
    <submittedName>
        <fullName evidence="17">Cadmium-translocating P-type ATPase</fullName>
    </submittedName>
</protein>
<dbReference type="Pfam" id="PF00122">
    <property type="entry name" value="E1-E2_ATPase"/>
    <property type="match status" value="1"/>
</dbReference>
<evidence type="ECO:0000256" key="1">
    <source>
        <dbReference type="ARBA" id="ARBA00004651"/>
    </source>
</evidence>
<keyword evidence="7 15" id="KW-0479">Metal-binding</keyword>
<keyword evidence="5" id="KW-0597">Phosphoprotein</keyword>
<dbReference type="PROSITE" id="PS01229">
    <property type="entry name" value="COF_2"/>
    <property type="match status" value="1"/>
</dbReference>
<evidence type="ECO:0000256" key="11">
    <source>
        <dbReference type="ARBA" id="ARBA00022967"/>
    </source>
</evidence>
<keyword evidence="13" id="KW-0406">Ion transport</keyword>
<dbReference type="SUPFAM" id="SSF81665">
    <property type="entry name" value="Calcium ATPase, transmembrane domain M"/>
    <property type="match status" value="1"/>
</dbReference>
<dbReference type="PANTHER" id="PTHR43520">
    <property type="entry name" value="ATP7, ISOFORM B"/>
    <property type="match status" value="1"/>
</dbReference>
<dbReference type="CDD" id="cd00371">
    <property type="entry name" value="HMA"/>
    <property type="match status" value="1"/>
</dbReference>
<feature type="transmembrane region" description="Helical" evidence="15">
    <location>
        <begin position="680"/>
        <end position="697"/>
    </location>
</feature>
<evidence type="ECO:0000256" key="13">
    <source>
        <dbReference type="ARBA" id="ARBA00023065"/>
    </source>
</evidence>
<dbReference type="InterPro" id="IPR001757">
    <property type="entry name" value="P_typ_ATPase"/>
</dbReference>
<dbReference type="SUPFAM" id="SSF56784">
    <property type="entry name" value="HAD-like"/>
    <property type="match status" value="1"/>
</dbReference>
<dbReference type="Gene3D" id="2.70.150.10">
    <property type="entry name" value="Calcium-transporting ATPase, cytoplasmic transduction domain A"/>
    <property type="match status" value="1"/>
</dbReference>
<proteinExistence type="inferred from homology"/>
<evidence type="ECO:0000259" key="16">
    <source>
        <dbReference type="PROSITE" id="PS50846"/>
    </source>
</evidence>
<dbReference type="GO" id="GO:0005524">
    <property type="term" value="F:ATP binding"/>
    <property type="evidence" value="ECO:0007669"/>
    <property type="project" value="UniProtKB-UniRule"/>
</dbReference>
<evidence type="ECO:0000256" key="5">
    <source>
        <dbReference type="ARBA" id="ARBA00022553"/>
    </source>
</evidence>
<dbReference type="NCBIfam" id="TIGR01494">
    <property type="entry name" value="ATPase_P-type"/>
    <property type="match status" value="1"/>
</dbReference>
<comment type="subcellular location">
    <subcellularLocation>
        <location evidence="1">Cell membrane</location>
        <topology evidence="1">Multi-pass membrane protein</topology>
    </subcellularLocation>
</comment>
<evidence type="ECO:0000256" key="2">
    <source>
        <dbReference type="ARBA" id="ARBA00006024"/>
    </source>
</evidence>
<evidence type="ECO:0000256" key="4">
    <source>
        <dbReference type="ARBA" id="ARBA00022475"/>
    </source>
</evidence>
<feature type="transmembrane region" description="Helical" evidence="15">
    <location>
        <begin position="181"/>
        <end position="199"/>
    </location>
</feature>
<feature type="domain" description="HMA" evidence="16">
    <location>
        <begin position="24"/>
        <end position="90"/>
    </location>
</feature>
<keyword evidence="12 15" id="KW-1133">Transmembrane helix</keyword>
<dbReference type="GO" id="GO:0055070">
    <property type="term" value="P:copper ion homeostasis"/>
    <property type="evidence" value="ECO:0007669"/>
    <property type="project" value="TreeGrafter"/>
</dbReference>